<protein>
    <recommendedName>
        <fullName evidence="2">DUF7511 domain-containing protein</fullName>
    </recommendedName>
</protein>
<dbReference type="InterPro" id="IPR055933">
    <property type="entry name" value="DUF7511"/>
</dbReference>
<evidence type="ECO:0000259" key="2">
    <source>
        <dbReference type="Pfam" id="PF24351"/>
    </source>
</evidence>
<dbReference type="AlphaFoldDB" id="A0ABD5PA98"/>
<dbReference type="RefSeq" id="WP_267622034.1">
    <property type="nucleotide sequence ID" value="NZ_JAODIW010000006.1"/>
</dbReference>
<feature type="region of interest" description="Disordered" evidence="1">
    <location>
        <begin position="1"/>
        <end position="20"/>
    </location>
</feature>
<dbReference type="Proteomes" id="UP001595921">
    <property type="component" value="Unassembled WGS sequence"/>
</dbReference>
<keyword evidence="4" id="KW-1185">Reference proteome</keyword>
<reference evidence="3 4" key="1">
    <citation type="journal article" date="2019" name="Int. J. Syst. Evol. Microbiol.">
        <title>The Global Catalogue of Microorganisms (GCM) 10K type strain sequencing project: providing services to taxonomists for standard genome sequencing and annotation.</title>
        <authorList>
            <consortium name="The Broad Institute Genomics Platform"/>
            <consortium name="The Broad Institute Genome Sequencing Center for Infectious Disease"/>
            <person name="Wu L."/>
            <person name="Ma J."/>
        </authorList>
    </citation>
    <scope>NUCLEOTIDE SEQUENCE [LARGE SCALE GENOMIC DNA]</scope>
    <source>
        <strain evidence="3 4">CGMCC 1.12553</strain>
    </source>
</reference>
<name>A0ABD5PA98_9EURY</name>
<evidence type="ECO:0000256" key="1">
    <source>
        <dbReference type="SAM" id="MobiDB-lite"/>
    </source>
</evidence>
<dbReference type="Pfam" id="PF24351">
    <property type="entry name" value="DUF7511"/>
    <property type="match status" value="1"/>
</dbReference>
<sequence>MYENTPRHDPSDDSAADYHPPELVGTVVRYDGAPDECTVYPRDATEAELLTTWITAAESSFVDLEEMR</sequence>
<feature type="domain" description="DUF7511" evidence="2">
    <location>
        <begin position="22"/>
        <end position="68"/>
    </location>
</feature>
<evidence type="ECO:0000313" key="3">
    <source>
        <dbReference type="EMBL" id="MFC4357659.1"/>
    </source>
</evidence>
<proteinExistence type="predicted"/>
<gene>
    <name evidence="3" type="ORF">ACFO0N_06815</name>
</gene>
<accession>A0ABD5PA98</accession>
<feature type="compositionally biased region" description="Basic and acidic residues" evidence="1">
    <location>
        <begin position="1"/>
        <end position="11"/>
    </location>
</feature>
<dbReference type="EMBL" id="JBHSDS010000003">
    <property type="protein sequence ID" value="MFC4357659.1"/>
    <property type="molecule type" value="Genomic_DNA"/>
</dbReference>
<evidence type="ECO:0000313" key="4">
    <source>
        <dbReference type="Proteomes" id="UP001595921"/>
    </source>
</evidence>
<comment type="caution">
    <text evidence="3">The sequence shown here is derived from an EMBL/GenBank/DDBJ whole genome shotgun (WGS) entry which is preliminary data.</text>
</comment>
<organism evidence="3 4">
    <name type="scientific">Halobium salinum</name>
    <dbReference type="NCBI Taxonomy" id="1364940"/>
    <lineage>
        <taxon>Archaea</taxon>
        <taxon>Methanobacteriati</taxon>
        <taxon>Methanobacteriota</taxon>
        <taxon>Stenosarchaea group</taxon>
        <taxon>Halobacteria</taxon>
        <taxon>Halobacteriales</taxon>
        <taxon>Haloferacaceae</taxon>
        <taxon>Halobium</taxon>
    </lineage>
</organism>